<gene>
    <name evidence="1" type="ORF">ANCCEY_00638</name>
</gene>
<dbReference type="EMBL" id="KE124782">
    <property type="protein sequence ID" value="EPB80236.1"/>
    <property type="molecule type" value="Genomic_DNA"/>
</dbReference>
<proteinExistence type="predicted"/>
<evidence type="ECO:0000313" key="1">
    <source>
        <dbReference type="EMBL" id="EPB80236.1"/>
    </source>
</evidence>
<dbReference type="Proteomes" id="UP000054495">
    <property type="component" value="Unassembled WGS sequence"/>
</dbReference>
<dbReference type="AlphaFoldDB" id="A0A0D6MBC8"/>
<evidence type="ECO:0000313" key="2">
    <source>
        <dbReference type="Proteomes" id="UP000054495"/>
    </source>
</evidence>
<accession>A0A0D6MBC8</accession>
<protein>
    <submittedName>
        <fullName evidence="1">Uncharacterized protein</fullName>
    </submittedName>
</protein>
<name>A0A0D6MBC8_9BILA</name>
<organism evidence="1 2">
    <name type="scientific">Ancylostoma ceylanicum</name>
    <dbReference type="NCBI Taxonomy" id="53326"/>
    <lineage>
        <taxon>Eukaryota</taxon>
        <taxon>Metazoa</taxon>
        <taxon>Ecdysozoa</taxon>
        <taxon>Nematoda</taxon>
        <taxon>Chromadorea</taxon>
        <taxon>Rhabditida</taxon>
        <taxon>Rhabditina</taxon>
        <taxon>Rhabditomorpha</taxon>
        <taxon>Strongyloidea</taxon>
        <taxon>Ancylostomatidae</taxon>
        <taxon>Ancylostomatinae</taxon>
        <taxon>Ancylostoma</taxon>
    </lineage>
</organism>
<sequence length="116" mass="13657">MGMRNHNDRVDMDMVMDMDMDMDIDMDMGNRLPVKLWYGMLDHMWIMENTVKKNYIPRRSIREDGGVEVDIEDSIMDFQGHADQILDGCVWGGLDLRSTKSRIVLCADYYQDRINM</sequence>
<keyword evidence="2" id="KW-1185">Reference proteome</keyword>
<reference evidence="1 2" key="1">
    <citation type="submission" date="2013-05" db="EMBL/GenBank/DDBJ databases">
        <title>Draft genome of the parasitic nematode Anyclostoma ceylanicum.</title>
        <authorList>
            <person name="Mitreva M."/>
        </authorList>
    </citation>
    <scope>NUCLEOTIDE SEQUENCE [LARGE SCALE GENOMIC DNA]</scope>
</reference>